<dbReference type="AlphaFoldDB" id="A0A149TNY1"/>
<keyword evidence="1" id="KW-0812">Transmembrane</keyword>
<gene>
    <name evidence="3" type="ORF">AD945_00235</name>
</gene>
<name>A0A149TNY1_9PROT</name>
<feature type="chain" id="PRO_5007555905" evidence="2">
    <location>
        <begin position="30"/>
        <end position="98"/>
    </location>
</feature>
<comment type="caution">
    <text evidence="3">The sequence shown here is derived from an EMBL/GenBank/DDBJ whole genome shotgun (WGS) entry which is preliminary data.</text>
</comment>
<accession>A0A149TNY1</accession>
<organism evidence="3 4">
    <name type="scientific">Gluconobacter albidus</name>
    <dbReference type="NCBI Taxonomy" id="318683"/>
    <lineage>
        <taxon>Bacteria</taxon>
        <taxon>Pseudomonadati</taxon>
        <taxon>Pseudomonadota</taxon>
        <taxon>Alphaproteobacteria</taxon>
        <taxon>Acetobacterales</taxon>
        <taxon>Acetobacteraceae</taxon>
        <taxon>Gluconobacter</taxon>
    </lineage>
</organism>
<dbReference type="Proteomes" id="UP000075636">
    <property type="component" value="Unassembled WGS sequence"/>
</dbReference>
<dbReference type="EMBL" id="LHZR01000031">
    <property type="protein sequence ID" value="KXV51483.1"/>
    <property type="molecule type" value="Genomic_DNA"/>
</dbReference>
<evidence type="ECO:0000256" key="2">
    <source>
        <dbReference type="SAM" id="SignalP"/>
    </source>
</evidence>
<evidence type="ECO:0000313" key="3">
    <source>
        <dbReference type="EMBL" id="KXV51483.1"/>
    </source>
</evidence>
<protein>
    <submittedName>
        <fullName evidence="3">Uncharacterized protein</fullName>
    </submittedName>
</protein>
<keyword evidence="1" id="KW-1133">Transmembrane helix</keyword>
<dbReference type="RefSeq" id="WP_062105577.1">
    <property type="nucleotide sequence ID" value="NZ_LHZR01000031.1"/>
</dbReference>
<feature type="transmembrane region" description="Helical" evidence="1">
    <location>
        <begin position="73"/>
        <end position="94"/>
    </location>
</feature>
<reference evidence="3 4" key="1">
    <citation type="submission" date="2015-06" db="EMBL/GenBank/DDBJ databases">
        <title>Improved classification and identification of acetic acid bacteria using matrix-assisted laser desorption/ionization time-of-flight mass spectrometry; Gluconobacter nephelii and Gluconobacter uchimurae are later heterotypic synonyms of Gluconobacter japonicus and Gluconobacter oxydans, respectively.</title>
        <authorList>
            <person name="Li L."/>
            <person name="Cleenwerck I."/>
            <person name="De Vuyst L."/>
            <person name="Vandamme P."/>
        </authorList>
    </citation>
    <scope>NUCLEOTIDE SEQUENCE [LARGE SCALE GENOMIC DNA]</scope>
    <source>
        <strain evidence="3 4">LMG 1768</strain>
    </source>
</reference>
<evidence type="ECO:0000313" key="4">
    <source>
        <dbReference type="Proteomes" id="UP000075636"/>
    </source>
</evidence>
<evidence type="ECO:0000256" key="1">
    <source>
        <dbReference type="SAM" id="Phobius"/>
    </source>
</evidence>
<keyword evidence="2" id="KW-0732">Signal</keyword>
<feature type="signal peptide" evidence="2">
    <location>
        <begin position="1"/>
        <end position="29"/>
    </location>
</feature>
<feature type="transmembrane region" description="Helical" evidence="1">
    <location>
        <begin position="41"/>
        <end position="61"/>
    </location>
</feature>
<dbReference type="PATRIC" id="fig|318683.6.peg.686"/>
<keyword evidence="1" id="KW-0472">Membrane</keyword>
<proteinExistence type="predicted"/>
<sequence>MNPTRATVWALFSLSVALIWMALMQAASAQASPLVRMNTFLGAAEVSLATLLSVLLARVLFTYSRKYVDAIGPMAMIIIMATCFAVAMLLSLSLDDFL</sequence>